<accession>M7XB98</accession>
<dbReference type="GO" id="GO:0032993">
    <property type="term" value="C:protein-DNA complex"/>
    <property type="evidence" value="ECO:0007669"/>
    <property type="project" value="TreeGrafter"/>
</dbReference>
<dbReference type="Gene3D" id="1.10.1670.40">
    <property type="match status" value="1"/>
</dbReference>
<dbReference type="InterPro" id="IPR000035">
    <property type="entry name" value="Alkylbase_DNA_glycsylse_CS"/>
</dbReference>
<dbReference type="GO" id="GO:0006285">
    <property type="term" value="P:base-excision repair, AP site formation"/>
    <property type="evidence" value="ECO:0007669"/>
    <property type="project" value="TreeGrafter"/>
</dbReference>
<evidence type="ECO:0000259" key="6">
    <source>
        <dbReference type="SMART" id="SM00478"/>
    </source>
</evidence>
<evidence type="ECO:0000256" key="1">
    <source>
        <dbReference type="ARBA" id="ARBA00000086"/>
    </source>
</evidence>
<dbReference type="FunCoup" id="M7XB98">
    <property type="interactions" value="183"/>
</dbReference>
<evidence type="ECO:0000256" key="2">
    <source>
        <dbReference type="ARBA" id="ARBA00010817"/>
    </source>
</evidence>
<dbReference type="STRING" id="1239962.C943_01431"/>
<dbReference type="PROSITE" id="PS00516">
    <property type="entry name" value="ALKYLBASE_DNA_GLYCOS"/>
    <property type="match status" value="1"/>
</dbReference>
<comment type="caution">
    <text evidence="7">The sequence shown here is derived from an EMBL/GenBank/DDBJ whole genome shotgun (WGS) entry which is preliminary data.</text>
</comment>
<keyword evidence="4" id="KW-0227">DNA damage</keyword>
<dbReference type="GO" id="GO:0032131">
    <property type="term" value="F:alkylated DNA binding"/>
    <property type="evidence" value="ECO:0007669"/>
    <property type="project" value="TreeGrafter"/>
</dbReference>
<name>M7XB98_9BACT</name>
<dbReference type="GO" id="GO:0008725">
    <property type="term" value="F:DNA-3-methyladenine glycosylase activity"/>
    <property type="evidence" value="ECO:0007669"/>
    <property type="project" value="TreeGrafter"/>
</dbReference>
<dbReference type="GO" id="GO:0006307">
    <property type="term" value="P:DNA alkylation repair"/>
    <property type="evidence" value="ECO:0007669"/>
    <property type="project" value="TreeGrafter"/>
</dbReference>
<reference evidence="7" key="1">
    <citation type="submission" date="2013-01" db="EMBL/GenBank/DDBJ databases">
        <title>Genome assembly of Mariniradius saccharolyticus AK6.</title>
        <authorList>
            <person name="Vaidya B."/>
            <person name="Khatri I."/>
            <person name="Tanuku N.R.S."/>
            <person name="Subramanian S."/>
            <person name="Pinnaka A."/>
        </authorList>
    </citation>
    <scope>NUCLEOTIDE SEQUENCE [LARGE SCALE GENOMIC DNA]</scope>
    <source>
        <strain evidence="7">AK6</strain>
    </source>
</reference>
<dbReference type="CDD" id="cd00056">
    <property type="entry name" value="ENDO3c"/>
    <property type="match status" value="1"/>
</dbReference>
<comment type="similarity">
    <text evidence="2">Belongs to the alkylbase DNA glycosidase AlkA family.</text>
</comment>
<dbReference type="Pfam" id="PF00730">
    <property type="entry name" value="HhH-GPD"/>
    <property type="match status" value="1"/>
</dbReference>
<gene>
    <name evidence="7" type="ORF">C943_01431</name>
</gene>
<comment type="catalytic activity">
    <reaction evidence="1">
        <text>Hydrolysis of alkylated DNA, releasing 3-methyladenine, 3-methylguanine, 7-methylguanine and 7-methyladenine.</text>
        <dbReference type="EC" id="3.2.2.21"/>
    </reaction>
</comment>
<feature type="domain" description="HhH-GPD" evidence="6">
    <location>
        <begin position="35"/>
        <end position="187"/>
    </location>
</feature>
<keyword evidence="8" id="KW-1185">Reference proteome</keyword>
<dbReference type="EMBL" id="AMZY02000014">
    <property type="protein sequence ID" value="EMS32169.1"/>
    <property type="molecule type" value="Genomic_DNA"/>
</dbReference>
<dbReference type="InterPro" id="IPR011257">
    <property type="entry name" value="DNA_glycosylase"/>
</dbReference>
<dbReference type="Proteomes" id="UP000010953">
    <property type="component" value="Unassembled WGS sequence"/>
</dbReference>
<dbReference type="Gene3D" id="1.10.340.30">
    <property type="entry name" value="Hypothetical protein, domain 2"/>
    <property type="match status" value="1"/>
</dbReference>
<dbReference type="AlphaFoldDB" id="M7XB98"/>
<proteinExistence type="inferred from homology"/>
<evidence type="ECO:0000256" key="4">
    <source>
        <dbReference type="ARBA" id="ARBA00022763"/>
    </source>
</evidence>
<dbReference type="EC" id="3.2.2.21" evidence="3"/>
<dbReference type="InterPro" id="IPR003265">
    <property type="entry name" value="HhH-GPD_domain"/>
</dbReference>
<keyword evidence="5" id="KW-0234">DNA repair</keyword>
<dbReference type="SUPFAM" id="SSF48150">
    <property type="entry name" value="DNA-glycosylase"/>
    <property type="match status" value="1"/>
</dbReference>
<evidence type="ECO:0000313" key="7">
    <source>
        <dbReference type="EMBL" id="EMS32169.1"/>
    </source>
</evidence>
<dbReference type="InterPro" id="IPR051912">
    <property type="entry name" value="Alkylbase_DNA_Glycosylase/TA"/>
</dbReference>
<dbReference type="SMART" id="SM00478">
    <property type="entry name" value="ENDO3c"/>
    <property type="match status" value="1"/>
</dbReference>
<dbReference type="PANTHER" id="PTHR43003">
    <property type="entry name" value="DNA-3-METHYLADENINE GLYCOSYLASE"/>
    <property type="match status" value="1"/>
</dbReference>
<dbReference type="PANTHER" id="PTHR43003:SF5">
    <property type="entry name" value="DNA-3-METHYLADENINE GLYCOSYLASE"/>
    <property type="match status" value="1"/>
</dbReference>
<dbReference type="GO" id="GO:0043916">
    <property type="term" value="F:DNA-7-methylguanine glycosylase activity"/>
    <property type="evidence" value="ECO:0007669"/>
    <property type="project" value="TreeGrafter"/>
</dbReference>
<evidence type="ECO:0000256" key="5">
    <source>
        <dbReference type="ARBA" id="ARBA00023204"/>
    </source>
</evidence>
<dbReference type="eggNOG" id="COG0122">
    <property type="taxonomic scope" value="Bacteria"/>
</dbReference>
<evidence type="ECO:0000313" key="8">
    <source>
        <dbReference type="Proteomes" id="UP000010953"/>
    </source>
</evidence>
<dbReference type="InParanoid" id="M7XB98"/>
<organism evidence="7 8">
    <name type="scientific">Mariniradius saccharolyticus AK6</name>
    <dbReference type="NCBI Taxonomy" id="1239962"/>
    <lineage>
        <taxon>Bacteria</taxon>
        <taxon>Pseudomonadati</taxon>
        <taxon>Bacteroidota</taxon>
        <taxon>Cytophagia</taxon>
        <taxon>Cytophagales</taxon>
        <taxon>Cyclobacteriaceae</taxon>
        <taxon>Mariniradius</taxon>
    </lineage>
</organism>
<protein>
    <recommendedName>
        <fullName evidence="3">DNA-3-methyladenine glycosylase II</fullName>
        <ecNumber evidence="3">3.2.2.21</ecNumber>
    </recommendedName>
</protein>
<evidence type="ECO:0000256" key="3">
    <source>
        <dbReference type="ARBA" id="ARBA00012000"/>
    </source>
</evidence>
<sequence length="193" mass="22521">MAKSDPILEKIISEIPAPEVVSTHNVFHDLMSCVIEQQIHYRSTKGIFRKLLDKARLSELNLENFAHFEEHALQDVKLSMNKQETISDILEFWSRNQVDWERLDEIEVKKELSSIKGIGKWTIDMILLYTLRGPDIFPVDDYHLKQIMVSLYGLDPQVGLKSRMIEISTTWQNHKSLAVLYLPAWKAHHRNRG</sequence>